<dbReference type="AlphaFoldDB" id="A0A2M8LHW7"/>
<dbReference type="Proteomes" id="UP000231436">
    <property type="component" value="Unassembled WGS sequence"/>
</dbReference>
<feature type="transmembrane region" description="Helical" evidence="2">
    <location>
        <begin position="64"/>
        <end position="87"/>
    </location>
</feature>
<name>A0A2M8LHW7_9BACT</name>
<evidence type="ECO:0000256" key="2">
    <source>
        <dbReference type="SAM" id="Phobius"/>
    </source>
</evidence>
<accession>A0A2M8LHW7</accession>
<proteinExistence type="predicted"/>
<evidence type="ECO:0000256" key="1">
    <source>
        <dbReference type="SAM" id="MobiDB-lite"/>
    </source>
</evidence>
<sequence length="132" mass="14495">MSDIDYIILIVVALPMVFGLGLIFLSTILSDQKLRGTVLTVANLINMASVGLTLSVIAFGAKGLLVPVIALAVLGMMYLSLGLDGYLEITLNRFKLSFQKLPPVEKDDPEPEREGKILKFERRPRDNGPRPL</sequence>
<evidence type="ECO:0000313" key="3">
    <source>
        <dbReference type="EMBL" id="PJE77037.1"/>
    </source>
</evidence>
<comment type="caution">
    <text evidence="3">The sequence shown here is derived from an EMBL/GenBank/DDBJ whole genome shotgun (WGS) entry which is preliminary data.</text>
</comment>
<feature type="transmembrane region" description="Helical" evidence="2">
    <location>
        <begin position="37"/>
        <end position="58"/>
    </location>
</feature>
<dbReference type="EMBL" id="PFEU01000007">
    <property type="protein sequence ID" value="PJE77037.1"/>
    <property type="molecule type" value="Genomic_DNA"/>
</dbReference>
<feature type="region of interest" description="Disordered" evidence="1">
    <location>
        <begin position="102"/>
        <end position="132"/>
    </location>
</feature>
<organism evidence="3 4">
    <name type="scientific">Candidatus Uhrbacteria bacterium CG10_big_fil_rev_8_21_14_0_10_48_16</name>
    <dbReference type="NCBI Taxonomy" id="1975038"/>
    <lineage>
        <taxon>Bacteria</taxon>
        <taxon>Candidatus Uhriibacteriota</taxon>
    </lineage>
</organism>
<feature type="compositionally biased region" description="Basic and acidic residues" evidence="1">
    <location>
        <begin position="112"/>
        <end position="132"/>
    </location>
</feature>
<feature type="transmembrane region" description="Helical" evidence="2">
    <location>
        <begin position="6"/>
        <end position="25"/>
    </location>
</feature>
<evidence type="ECO:0000313" key="4">
    <source>
        <dbReference type="Proteomes" id="UP000231436"/>
    </source>
</evidence>
<keyword evidence="2" id="KW-1133">Transmembrane helix</keyword>
<gene>
    <name evidence="3" type="ORF">COV05_01295</name>
</gene>
<keyword evidence="2" id="KW-0472">Membrane</keyword>
<keyword evidence="2" id="KW-0812">Transmembrane</keyword>
<protein>
    <submittedName>
        <fullName evidence="3">Uncharacterized protein</fullName>
    </submittedName>
</protein>
<reference evidence="4" key="1">
    <citation type="submission" date="2017-09" db="EMBL/GenBank/DDBJ databases">
        <title>Depth-based differentiation of microbial function through sediment-hosted aquifers and enrichment of novel symbionts in the deep terrestrial subsurface.</title>
        <authorList>
            <person name="Probst A.J."/>
            <person name="Ladd B."/>
            <person name="Jarett J.K."/>
            <person name="Geller-Mcgrath D.E."/>
            <person name="Sieber C.M.K."/>
            <person name="Emerson J.B."/>
            <person name="Anantharaman K."/>
            <person name="Thomas B.C."/>
            <person name="Malmstrom R."/>
            <person name="Stieglmeier M."/>
            <person name="Klingl A."/>
            <person name="Woyke T."/>
            <person name="Ryan C.M."/>
            <person name="Banfield J.F."/>
        </authorList>
    </citation>
    <scope>NUCLEOTIDE SEQUENCE [LARGE SCALE GENOMIC DNA]</scope>
</reference>